<evidence type="ECO:0000313" key="2">
    <source>
        <dbReference type="Proteomes" id="UP000663920"/>
    </source>
</evidence>
<dbReference type="KEGG" id="pcea:J3359_06890"/>
<evidence type="ECO:0000313" key="1">
    <source>
        <dbReference type="EMBL" id="QTE23988.1"/>
    </source>
</evidence>
<dbReference type="Proteomes" id="UP000663920">
    <property type="component" value="Chromosome"/>
</dbReference>
<dbReference type="InterPro" id="IPR016181">
    <property type="entry name" value="Acyl_CoA_acyltransferase"/>
</dbReference>
<reference evidence="1 2" key="1">
    <citation type="submission" date="2021-03" db="EMBL/GenBank/DDBJ databases">
        <title>Complete genome of Polaribacter_sp.SM13.</title>
        <authorList>
            <person name="Jeong S.W."/>
            <person name="Bae J.W."/>
        </authorList>
    </citation>
    <scope>NUCLEOTIDE SEQUENCE [LARGE SCALE GENOMIC DNA]</scope>
    <source>
        <strain evidence="1 2">SM13</strain>
    </source>
</reference>
<dbReference type="EMBL" id="CP071869">
    <property type="protein sequence ID" value="QTE23988.1"/>
    <property type="molecule type" value="Genomic_DNA"/>
</dbReference>
<proteinExistence type="predicted"/>
<protein>
    <recommendedName>
        <fullName evidence="3">BioF2-like acetyltransferase domain-containing protein</fullName>
    </recommendedName>
</protein>
<dbReference type="RefSeq" id="WP_208079973.1">
    <property type="nucleotide sequence ID" value="NZ_CP071869.1"/>
</dbReference>
<gene>
    <name evidence="1" type="ORF">J3359_06890</name>
</gene>
<dbReference type="Gene3D" id="3.40.630.30">
    <property type="match status" value="1"/>
</dbReference>
<evidence type="ECO:0008006" key="3">
    <source>
        <dbReference type="Google" id="ProtNLM"/>
    </source>
</evidence>
<sequence>MIQYIKRKNLDVLKYDTCIENSIQSRIYAFSWYLDLVADNWDVLVLNDYQAVMPLPWKRKFGLKYITQPFFCQQLGIFSLHTIFKEMQERFLNKIPKKFLKISINMNSNNFSSAKMIEKKNYILSLDASHDTIFKSFSKGRKHAVKVGERNQLEIKEVSLELLIEIKKDNYNYMPSPIYYFSILRNLSKYMIDNNIGYVLGVFKDDILLGGVFLLKQKNRITYLFSSFTQFGKKLKGPTFIINKILEKNANTNLIFDFEGSNIKGIASFFKSFGAKKENYYQINLTKYFSQ</sequence>
<dbReference type="AlphaFoldDB" id="A0A975CQX8"/>
<name>A0A975CQX8_9FLAO</name>
<keyword evidence="2" id="KW-1185">Reference proteome</keyword>
<dbReference type="SUPFAM" id="SSF55729">
    <property type="entry name" value="Acyl-CoA N-acyltransferases (Nat)"/>
    <property type="match status" value="1"/>
</dbReference>
<accession>A0A975CQX8</accession>
<organism evidence="1 2">
    <name type="scientific">Polaribacter cellanae</name>
    <dbReference type="NCBI Taxonomy" id="2818493"/>
    <lineage>
        <taxon>Bacteria</taxon>
        <taxon>Pseudomonadati</taxon>
        <taxon>Bacteroidota</taxon>
        <taxon>Flavobacteriia</taxon>
        <taxon>Flavobacteriales</taxon>
        <taxon>Flavobacteriaceae</taxon>
    </lineage>
</organism>